<dbReference type="SMART" id="SM00904">
    <property type="entry name" value="Flavokinase"/>
    <property type="match status" value="1"/>
</dbReference>
<evidence type="ECO:0000259" key="16">
    <source>
        <dbReference type="SMART" id="SM00904"/>
    </source>
</evidence>
<comment type="function">
    <text evidence="1">Catalyzes the phosphorylation of riboflavin to FMN followed by the adenylation of FMN to FAD.</text>
</comment>
<keyword evidence="8 15" id="KW-0547">Nucleotide-binding</keyword>
<dbReference type="GO" id="GO:0009398">
    <property type="term" value="P:FMN biosynthetic process"/>
    <property type="evidence" value="ECO:0007669"/>
    <property type="project" value="UniProtKB-UniRule"/>
</dbReference>
<keyword evidence="10 15" id="KW-0274">FAD</keyword>
<evidence type="ECO:0000256" key="8">
    <source>
        <dbReference type="ARBA" id="ARBA00022741"/>
    </source>
</evidence>
<evidence type="ECO:0000256" key="6">
    <source>
        <dbReference type="ARBA" id="ARBA00022679"/>
    </source>
</evidence>
<dbReference type="FunFam" id="3.40.50.620:FF:000021">
    <property type="entry name" value="Riboflavin biosynthesis protein"/>
    <property type="match status" value="1"/>
</dbReference>
<keyword evidence="9 15" id="KW-0418">Kinase</keyword>
<comment type="catalytic activity">
    <reaction evidence="13 15">
        <text>riboflavin + ATP = FMN + ADP + H(+)</text>
        <dbReference type="Rhea" id="RHEA:14357"/>
        <dbReference type="ChEBI" id="CHEBI:15378"/>
        <dbReference type="ChEBI" id="CHEBI:30616"/>
        <dbReference type="ChEBI" id="CHEBI:57986"/>
        <dbReference type="ChEBI" id="CHEBI:58210"/>
        <dbReference type="ChEBI" id="CHEBI:456216"/>
        <dbReference type="EC" id="2.7.1.26"/>
    </reaction>
</comment>
<evidence type="ECO:0000313" key="17">
    <source>
        <dbReference type="EMBL" id="KJY62506.1"/>
    </source>
</evidence>
<dbReference type="EC" id="2.7.7.2" evidence="15"/>
<dbReference type="EC" id="2.7.1.26" evidence="15"/>
<protein>
    <recommendedName>
        <fullName evidence="15">Riboflavin biosynthesis protein</fullName>
    </recommendedName>
    <domain>
        <recommendedName>
            <fullName evidence="15">Riboflavin kinase</fullName>
            <ecNumber evidence="15">2.7.1.26</ecNumber>
        </recommendedName>
        <alternativeName>
            <fullName evidence="15">Flavokinase</fullName>
        </alternativeName>
    </domain>
    <domain>
        <recommendedName>
            <fullName evidence="15">FMN adenylyltransferase</fullName>
            <ecNumber evidence="15">2.7.7.2</ecNumber>
        </recommendedName>
        <alternativeName>
            <fullName evidence="15">FAD pyrophosphorylase</fullName>
        </alternativeName>
        <alternativeName>
            <fullName evidence="15">FAD synthase</fullName>
        </alternativeName>
    </domain>
</protein>
<dbReference type="GO" id="GO:0006747">
    <property type="term" value="P:FAD biosynthetic process"/>
    <property type="evidence" value="ECO:0007669"/>
    <property type="project" value="UniProtKB-UniRule"/>
</dbReference>
<evidence type="ECO:0000256" key="13">
    <source>
        <dbReference type="ARBA" id="ARBA00047880"/>
    </source>
</evidence>
<keyword evidence="7 15" id="KW-0548">Nucleotidyltransferase</keyword>
<organism evidence="17 18">
    <name type="scientific">Bombilactobacillus mellifer</name>
    <dbReference type="NCBI Taxonomy" id="1218492"/>
    <lineage>
        <taxon>Bacteria</taxon>
        <taxon>Bacillati</taxon>
        <taxon>Bacillota</taxon>
        <taxon>Bacilli</taxon>
        <taxon>Lactobacillales</taxon>
        <taxon>Lactobacillaceae</taxon>
        <taxon>Bombilactobacillus</taxon>
    </lineage>
</organism>
<keyword evidence="6 15" id="KW-0808">Transferase</keyword>
<dbReference type="SUPFAM" id="SSF82114">
    <property type="entry name" value="Riboflavin kinase-like"/>
    <property type="match status" value="1"/>
</dbReference>
<comment type="pathway">
    <text evidence="3 15">Cofactor biosynthesis; FMN biosynthesis; FMN from riboflavin (ATP route): step 1/1.</text>
</comment>
<evidence type="ECO:0000313" key="18">
    <source>
        <dbReference type="Proteomes" id="UP000033558"/>
    </source>
</evidence>
<dbReference type="GO" id="GO:0005524">
    <property type="term" value="F:ATP binding"/>
    <property type="evidence" value="ECO:0007669"/>
    <property type="project" value="UniProtKB-UniRule"/>
</dbReference>
<dbReference type="SUPFAM" id="SSF52374">
    <property type="entry name" value="Nucleotidylyl transferase"/>
    <property type="match status" value="1"/>
</dbReference>
<dbReference type="Gene3D" id="3.40.50.620">
    <property type="entry name" value="HUPs"/>
    <property type="match status" value="1"/>
</dbReference>
<name>A0A0F4LY90_9LACO</name>
<keyword evidence="12" id="KW-0511">Multifunctional enzyme</keyword>
<comment type="pathway">
    <text evidence="2 15">Cofactor biosynthesis; FAD biosynthesis; FAD from FMN: step 1/1.</text>
</comment>
<proteinExistence type="inferred from homology"/>
<evidence type="ECO:0000256" key="11">
    <source>
        <dbReference type="ARBA" id="ARBA00022840"/>
    </source>
</evidence>
<dbReference type="InterPro" id="IPR023468">
    <property type="entry name" value="Riboflavin_kinase"/>
</dbReference>
<evidence type="ECO:0000256" key="5">
    <source>
        <dbReference type="ARBA" id="ARBA00022643"/>
    </source>
</evidence>
<comment type="caution">
    <text evidence="17">The sequence shown here is derived from an EMBL/GenBank/DDBJ whole genome shotgun (WGS) entry which is preliminary data.</text>
</comment>
<dbReference type="Gene3D" id="2.40.30.30">
    <property type="entry name" value="Riboflavin kinase-like"/>
    <property type="match status" value="1"/>
</dbReference>
<dbReference type="CDD" id="cd02064">
    <property type="entry name" value="FAD_synthetase_N"/>
    <property type="match status" value="1"/>
</dbReference>
<dbReference type="UniPathway" id="UPA00277">
    <property type="reaction ID" value="UER00407"/>
</dbReference>
<evidence type="ECO:0000256" key="9">
    <source>
        <dbReference type="ARBA" id="ARBA00022777"/>
    </source>
</evidence>
<dbReference type="PANTHER" id="PTHR22749">
    <property type="entry name" value="RIBOFLAVIN KINASE/FMN ADENYLYLTRANSFERASE"/>
    <property type="match status" value="1"/>
</dbReference>
<keyword evidence="18" id="KW-1185">Reference proteome</keyword>
<evidence type="ECO:0000256" key="1">
    <source>
        <dbReference type="ARBA" id="ARBA00002121"/>
    </source>
</evidence>
<dbReference type="GO" id="GO:0009231">
    <property type="term" value="P:riboflavin biosynthetic process"/>
    <property type="evidence" value="ECO:0007669"/>
    <property type="project" value="InterPro"/>
</dbReference>
<dbReference type="FunFam" id="2.40.30.30:FF:000003">
    <property type="entry name" value="Riboflavin biosynthesis protein"/>
    <property type="match status" value="1"/>
</dbReference>
<dbReference type="EMBL" id="JXJQ01000006">
    <property type="protein sequence ID" value="KJY62506.1"/>
    <property type="molecule type" value="Genomic_DNA"/>
</dbReference>
<dbReference type="AlphaFoldDB" id="A0A0F4LY90"/>
<dbReference type="PATRIC" id="fig|1218492.5.peg.857"/>
<dbReference type="Proteomes" id="UP000033558">
    <property type="component" value="Unassembled WGS sequence"/>
</dbReference>
<evidence type="ECO:0000256" key="15">
    <source>
        <dbReference type="PIRNR" id="PIRNR004491"/>
    </source>
</evidence>
<dbReference type="GO" id="GO:0008531">
    <property type="term" value="F:riboflavin kinase activity"/>
    <property type="evidence" value="ECO:0007669"/>
    <property type="project" value="UniProtKB-UniRule"/>
</dbReference>
<dbReference type="InterPro" id="IPR002606">
    <property type="entry name" value="Riboflavin_kinase_bac"/>
</dbReference>
<evidence type="ECO:0000256" key="14">
    <source>
        <dbReference type="ARBA" id="ARBA00049494"/>
    </source>
</evidence>
<dbReference type="InterPro" id="IPR023465">
    <property type="entry name" value="Riboflavin_kinase_dom_sf"/>
</dbReference>
<dbReference type="PIRSF" id="PIRSF004491">
    <property type="entry name" value="FAD_Synth"/>
    <property type="match status" value="1"/>
</dbReference>
<dbReference type="NCBIfam" id="TIGR00083">
    <property type="entry name" value="ribF"/>
    <property type="match status" value="1"/>
</dbReference>
<comment type="similarity">
    <text evidence="15">Belongs to the ribF family.</text>
</comment>
<dbReference type="InterPro" id="IPR015864">
    <property type="entry name" value="FAD_synthase"/>
</dbReference>
<dbReference type="Pfam" id="PF01687">
    <property type="entry name" value="Flavokinase"/>
    <property type="match status" value="1"/>
</dbReference>
<keyword evidence="4 15" id="KW-0285">Flavoprotein</keyword>
<evidence type="ECO:0000256" key="12">
    <source>
        <dbReference type="ARBA" id="ARBA00023268"/>
    </source>
</evidence>
<evidence type="ECO:0000256" key="7">
    <source>
        <dbReference type="ARBA" id="ARBA00022695"/>
    </source>
</evidence>
<dbReference type="HOGENOM" id="CLU_048437_0_2_9"/>
<feature type="domain" description="Riboflavin kinase" evidence="16">
    <location>
        <begin position="189"/>
        <end position="315"/>
    </location>
</feature>
<dbReference type="STRING" id="1218492.JG30_07210"/>
<dbReference type="InterPro" id="IPR015865">
    <property type="entry name" value="Riboflavin_kinase_bac/euk"/>
</dbReference>
<evidence type="ECO:0000256" key="3">
    <source>
        <dbReference type="ARBA" id="ARBA00005201"/>
    </source>
</evidence>
<dbReference type="InterPro" id="IPR014729">
    <property type="entry name" value="Rossmann-like_a/b/a_fold"/>
</dbReference>
<dbReference type="GO" id="GO:0003919">
    <property type="term" value="F:FMN adenylyltransferase activity"/>
    <property type="evidence" value="ECO:0007669"/>
    <property type="project" value="UniProtKB-UniRule"/>
</dbReference>
<comment type="catalytic activity">
    <reaction evidence="14 15">
        <text>FMN + ATP + H(+) = FAD + diphosphate</text>
        <dbReference type="Rhea" id="RHEA:17237"/>
        <dbReference type="ChEBI" id="CHEBI:15378"/>
        <dbReference type="ChEBI" id="CHEBI:30616"/>
        <dbReference type="ChEBI" id="CHEBI:33019"/>
        <dbReference type="ChEBI" id="CHEBI:57692"/>
        <dbReference type="ChEBI" id="CHEBI:58210"/>
        <dbReference type="EC" id="2.7.7.2"/>
    </reaction>
</comment>
<evidence type="ECO:0000256" key="2">
    <source>
        <dbReference type="ARBA" id="ARBA00004726"/>
    </source>
</evidence>
<keyword evidence="11 15" id="KW-0067">ATP-binding</keyword>
<evidence type="ECO:0000256" key="4">
    <source>
        <dbReference type="ARBA" id="ARBA00022630"/>
    </source>
</evidence>
<dbReference type="PANTHER" id="PTHR22749:SF6">
    <property type="entry name" value="RIBOFLAVIN KINASE"/>
    <property type="match status" value="1"/>
</dbReference>
<evidence type="ECO:0000256" key="10">
    <source>
        <dbReference type="ARBA" id="ARBA00022827"/>
    </source>
</evidence>
<gene>
    <name evidence="17" type="ORF">JG30_07210</name>
</gene>
<reference evidence="17 18" key="1">
    <citation type="submission" date="2015-01" db="EMBL/GenBank/DDBJ databases">
        <title>Comparative genomics of the lactic acid bacteria isolated from the honey bee gut.</title>
        <authorList>
            <person name="Ellegaard K.M."/>
            <person name="Tamarit D."/>
            <person name="Javelind E."/>
            <person name="Olofsson T."/>
            <person name="Andersson S.G."/>
            <person name="Vasquez A."/>
        </authorList>
    </citation>
    <scope>NUCLEOTIDE SEQUENCE [LARGE SCALE GENOMIC DNA]</scope>
    <source>
        <strain evidence="17 18">Bin4</strain>
    </source>
</reference>
<dbReference type="Pfam" id="PF06574">
    <property type="entry name" value="FAD_syn"/>
    <property type="match status" value="1"/>
</dbReference>
<dbReference type="UniPathway" id="UPA00276">
    <property type="reaction ID" value="UER00406"/>
</dbReference>
<sequence>MSKLQVKKLKFGKHNFQQVIQPQVLVAGFFDGVHLGHQSVIKTGVRLARTKNMPVSVLTFDRHPALVYSPQPPAYYQYLSPLQRKLELLDNLGVDRVYIAEFNPDFAHLRPQSFVEQFLIPLHLDTLVAGFDWTFGPKTQANMETLRQLAQGRFTVLKVPKLQFDQQKISSTHIRQFLKTHQIAAANLMLNYNYQNSGVVVHGFHRGRRLGFPTANLDIPLEQLIPAIGVYVTRVRVGQDWYPAMTSIGRNVTFNHGNNPLTVEANLLDFQGDLYGQTMKIEWLKYLRKEIKFANASELIQQMQQDQLQTQKYFQKV</sequence>
<accession>A0A0F4LY90</accession>
<keyword evidence="5 15" id="KW-0288">FMN</keyword>